<reference evidence="5" key="1">
    <citation type="submission" date="2019-03" db="EMBL/GenBank/DDBJ databases">
        <authorList>
            <person name="Mank J."/>
            <person name="Almeida P."/>
        </authorList>
    </citation>
    <scope>NUCLEOTIDE SEQUENCE</scope>
    <source>
        <strain evidence="5">78183</strain>
    </source>
</reference>
<dbReference type="SUPFAM" id="SSF53738">
    <property type="entry name" value="Phosphoglucomutase, first 3 domains"/>
    <property type="match status" value="1"/>
</dbReference>
<evidence type="ECO:0000256" key="2">
    <source>
        <dbReference type="ARBA" id="ARBA00010231"/>
    </source>
</evidence>
<keyword evidence="3" id="KW-0597">Phosphoprotein</keyword>
<comment type="similarity">
    <text evidence="2">Belongs to the phosphohexose mutase family.</text>
</comment>
<protein>
    <recommendedName>
        <fullName evidence="4">Alpha-D-phosphohexomutase alpha/beta/alpha domain-containing protein</fullName>
    </recommendedName>
</protein>
<dbReference type="GO" id="GO:0009570">
    <property type="term" value="C:chloroplast stroma"/>
    <property type="evidence" value="ECO:0007669"/>
    <property type="project" value="TreeGrafter"/>
</dbReference>
<dbReference type="GO" id="GO:0004615">
    <property type="term" value="F:phosphomannomutase activity"/>
    <property type="evidence" value="ECO:0007669"/>
    <property type="project" value="TreeGrafter"/>
</dbReference>
<evidence type="ECO:0000256" key="1">
    <source>
        <dbReference type="ARBA" id="ARBA00001946"/>
    </source>
</evidence>
<evidence type="ECO:0000256" key="3">
    <source>
        <dbReference type="ARBA" id="ARBA00022553"/>
    </source>
</evidence>
<dbReference type="InterPro" id="IPR050060">
    <property type="entry name" value="Phosphoglucosamine_mutase"/>
</dbReference>
<accession>A0A6N2LSV6</accession>
<name>A0A6N2LSV6_SALVM</name>
<comment type="cofactor">
    <cofactor evidence="1">
        <name>Mg(2+)</name>
        <dbReference type="ChEBI" id="CHEBI:18420"/>
    </cofactor>
</comment>
<dbReference type="PANTHER" id="PTHR42946:SF1">
    <property type="entry name" value="PHOSPHOGLUCOMUTASE (ALPHA-D-GLUCOSE-1,6-BISPHOSPHATE-DEPENDENT)"/>
    <property type="match status" value="1"/>
</dbReference>
<proteinExistence type="inferred from homology"/>
<dbReference type="Gene3D" id="3.40.120.10">
    <property type="entry name" value="Alpha-D-Glucose-1,6-Bisphosphate, subunit A, domain 3"/>
    <property type="match status" value="1"/>
</dbReference>
<gene>
    <name evidence="5" type="ORF">SVIM_LOCUS264023</name>
</gene>
<sequence length="100" mass="10633">MKRADASKPLRVSVGHDSRISAQVLQDAVSRGIAGSGLDVVQYRLASTPAMFNSTLTEDKAFLCPVDGAIMITVIFLTTETGSNSSQMLVGLGRQISKTF</sequence>
<evidence type="ECO:0000259" key="4">
    <source>
        <dbReference type="Pfam" id="PF02878"/>
    </source>
</evidence>
<dbReference type="InterPro" id="IPR016055">
    <property type="entry name" value="A-D-PHexomutase_a/b/a-I/II/III"/>
</dbReference>
<dbReference type="PANTHER" id="PTHR42946">
    <property type="entry name" value="PHOSPHOHEXOSE MUTASE"/>
    <property type="match status" value="1"/>
</dbReference>
<dbReference type="EMBL" id="CAADRP010001596">
    <property type="protein sequence ID" value="VFU43327.1"/>
    <property type="molecule type" value="Genomic_DNA"/>
</dbReference>
<dbReference type="InterPro" id="IPR005844">
    <property type="entry name" value="A-D-PHexomutase_a/b/a-I"/>
</dbReference>
<feature type="domain" description="Alpha-D-phosphohexomutase alpha/beta/alpha" evidence="4">
    <location>
        <begin position="8"/>
        <end position="73"/>
    </location>
</feature>
<dbReference type="Pfam" id="PF02878">
    <property type="entry name" value="PGM_PMM_I"/>
    <property type="match status" value="1"/>
</dbReference>
<organism evidence="5">
    <name type="scientific">Salix viminalis</name>
    <name type="common">Common osier</name>
    <name type="synonym">Basket willow</name>
    <dbReference type="NCBI Taxonomy" id="40686"/>
    <lineage>
        <taxon>Eukaryota</taxon>
        <taxon>Viridiplantae</taxon>
        <taxon>Streptophyta</taxon>
        <taxon>Embryophyta</taxon>
        <taxon>Tracheophyta</taxon>
        <taxon>Spermatophyta</taxon>
        <taxon>Magnoliopsida</taxon>
        <taxon>eudicotyledons</taxon>
        <taxon>Gunneridae</taxon>
        <taxon>Pentapetalae</taxon>
        <taxon>rosids</taxon>
        <taxon>fabids</taxon>
        <taxon>Malpighiales</taxon>
        <taxon>Salicaceae</taxon>
        <taxon>Saliceae</taxon>
        <taxon>Salix</taxon>
    </lineage>
</organism>
<evidence type="ECO:0000313" key="5">
    <source>
        <dbReference type="EMBL" id="VFU43327.1"/>
    </source>
</evidence>
<dbReference type="AlphaFoldDB" id="A0A6N2LSV6"/>
<dbReference type="GO" id="GO:0005975">
    <property type="term" value="P:carbohydrate metabolic process"/>
    <property type="evidence" value="ECO:0007669"/>
    <property type="project" value="InterPro"/>
</dbReference>